<gene>
    <name evidence="1" type="ORF">NM208_g172</name>
</gene>
<keyword evidence="2" id="KW-1185">Reference proteome</keyword>
<dbReference type="EMBL" id="JANRMS010000008">
    <property type="protein sequence ID" value="KAJ3550081.1"/>
    <property type="molecule type" value="Genomic_DNA"/>
</dbReference>
<protein>
    <submittedName>
        <fullName evidence="1">Uncharacterized protein</fullName>
    </submittedName>
</protein>
<evidence type="ECO:0000313" key="1">
    <source>
        <dbReference type="EMBL" id="KAJ3550081.1"/>
    </source>
</evidence>
<evidence type="ECO:0000313" key="2">
    <source>
        <dbReference type="Proteomes" id="UP001148629"/>
    </source>
</evidence>
<organism evidence="1 2">
    <name type="scientific">Fusarium decemcellulare</name>
    <dbReference type="NCBI Taxonomy" id="57161"/>
    <lineage>
        <taxon>Eukaryota</taxon>
        <taxon>Fungi</taxon>
        <taxon>Dikarya</taxon>
        <taxon>Ascomycota</taxon>
        <taxon>Pezizomycotina</taxon>
        <taxon>Sordariomycetes</taxon>
        <taxon>Hypocreomycetidae</taxon>
        <taxon>Hypocreales</taxon>
        <taxon>Nectriaceae</taxon>
        <taxon>Fusarium</taxon>
        <taxon>Fusarium decemcellulare species complex</taxon>
    </lineage>
</organism>
<accession>A0ACC1T0I9</accession>
<dbReference type="Proteomes" id="UP001148629">
    <property type="component" value="Unassembled WGS sequence"/>
</dbReference>
<sequence>MTGRVGHRKSRNGCQRCKKRRVKNAGATKAETRHRFPEAGECPALLRDIPGARRQLSHSPHSLIPPKHLEPDHSDSWISDVELTHHYATVAYGTFSPAPEVCHALQFDVMRDALSHPYLLHGLLAFSGFHLAYLNPDDRDRYFLQASQHQKMAAKKMREALANMSPENCHALFVTSIFLIINAFAESSNSGDSSNHFSPIKAVVDIFSLVTGITLIFNSSGLDLHSGPLKGLFTGTGSGSDLSRLRSLLDQLSEIQSQIHNAKDLDETEKRVVIASIDALKNGIDTMGQNKATTTPAEVRALFVWPAMLPRDFIDLARADHPVALILLAHYSVILHWAEPECWFLKSWAGRLIGNIIQKLAGSPWSSYIVWPVRCIHSG</sequence>
<reference evidence="1" key="1">
    <citation type="submission" date="2022-08" db="EMBL/GenBank/DDBJ databases">
        <title>Genome Sequence of Fusarium decemcellulare.</title>
        <authorList>
            <person name="Buettner E."/>
        </authorList>
    </citation>
    <scope>NUCLEOTIDE SEQUENCE</scope>
    <source>
        <strain evidence="1">Babe19</strain>
    </source>
</reference>
<proteinExistence type="predicted"/>
<name>A0ACC1T0I9_9HYPO</name>
<comment type="caution">
    <text evidence="1">The sequence shown here is derived from an EMBL/GenBank/DDBJ whole genome shotgun (WGS) entry which is preliminary data.</text>
</comment>